<dbReference type="SUPFAM" id="SSF51735">
    <property type="entry name" value="NAD(P)-binding Rossmann-fold domains"/>
    <property type="match status" value="1"/>
</dbReference>
<feature type="transmembrane region" description="Helical" evidence="1">
    <location>
        <begin position="269"/>
        <end position="288"/>
    </location>
</feature>
<accession>A0A151ZA66</accession>
<dbReference type="GO" id="GO:0005737">
    <property type="term" value="C:cytoplasm"/>
    <property type="evidence" value="ECO:0007669"/>
    <property type="project" value="TreeGrafter"/>
</dbReference>
<keyword evidence="1" id="KW-0812">Transmembrane</keyword>
<dbReference type="Pfam" id="PF01073">
    <property type="entry name" value="3Beta_HSD"/>
    <property type="match status" value="1"/>
</dbReference>
<keyword evidence="4" id="KW-1185">Reference proteome</keyword>
<feature type="domain" description="3-beta hydroxysteroid dehydrogenase/isomerase" evidence="2">
    <location>
        <begin position="10"/>
        <end position="252"/>
    </location>
</feature>
<evidence type="ECO:0000313" key="3">
    <source>
        <dbReference type="EMBL" id="KYQ90813.1"/>
    </source>
</evidence>
<dbReference type="PANTHER" id="PTHR48079:SF6">
    <property type="entry name" value="NAD(P)-BINDING DOMAIN-CONTAINING PROTEIN-RELATED"/>
    <property type="match status" value="1"/>
</dbReference>
<gene>
    <name evidence="3" type="ORF">DLAC_07682</name>
</gene>
<dbReference type="STRING" id="361077.A0A151ZA66"/>
<organism evidence="3 4">
    <name type="scientific">Tieghemostelium lacteum</name>
    <name type="common">Slime mold</name>
    <name type="synonym">Dictyostelium lacteum</name>
    <dbReference type="NCBI Taxonomy" id="361077"/>
    <lineage>
        <taxon>Eukaryota</taxon>
        <taxon>Amoebozoa</taxon>
        <taxon>Evosea</taxon>
        <taxon>Eumycetozoa</taxon>
        <taxon>Dictyostelia</taxon>
        <taxon>Dictyosteliales</taxon>
        <taxon>Raperosteliaceae</taxon>
        <taxon>Tieghemostelium</taxon>
    </lineage>
</organism>
<comment type="caution">
    <text evidence="3">The sequence shown here is derived from an EMBL/GenBank/DDBJ whole genome shotgun (WGS) entry which is preliminary data.</text>
</comment>
<dbReference type="GO" id="GO:0006694">
    <property type="term" value="P:steroid biosynthetic process"/>
    <property type="evidence" value="ECO:0007669"/>
    <property type="project" value="InterPro"/>
</dbReference>
<proteinExistence type="inferred from homology"/>
<dbReference type="InParanoid" id="A0A151ZA66"/>
<keyword evidence="1" id="KW-0472">Membrane</keyword>
<protein>
    <recommendedName>
        <fullName evidence="2">3-beta hydroxysteroid dehydrogenase/isomerase domain-containing protein</fullName>
    </recommendedName>
</protein>
<evidence type="ECO:0000256" key="1">
    <source>
        <dbReference type="RuleBase" id="RU004475"/>
    </source>
</evidence>
<reference evidence="3 4" key="1">
    <citation type="submission" date="2015-12" db="EMBL/GenBank/DDBJ databases">
        <title>Dictyostelia acquired genes for synthesis and detection of signals that induce cell-type specialization by lateral gene transfer from prokaryotes.</title>
        <authorList>
            <person name="Gloeckner G."/>
            <person name="Schaap P."/>
        </authorList>
    </citation>
    <scope>NUCLEOTIDE SEQUENCE [LARGE SCALE GENOMIC DNA]</scope>
    <source>
        <strain evidence="3 4">TK</strain>
    </source>
</reference>
<dbReference type="EMBL" id="LODT01000035">
    <property type="protein sequence ID" value="KYQ90813.1"/>
    <property type="molecule type" value="Genomic_DNA"/>
</dbReference>
<dbReference type="Proteomes" id="UP000076078">
    <property type="component" value="Unassembled WGS sequence"/>
</dbReference>
<keyword evidence="1" id="KW-1133">Transmembrane helix</keyword>
<dbReference type="Gene3D" id="3.40.50.720">
    <property type="entry name" value="NAD(P)-binding Rossmann-like Domain"/>
    <property type="match status" value="1"/>
</dbReference>
<comment type="similarity">
    <text evidence="1">Belongs to the 3-beta-HSD family.</text>
</comment>
<keyword evidence="1" id="KW-0560">Oxidoreductase</keyword>
<dbReference type="OMA" id="WFWIGGG"/>
<evidence type="ECO:0000259" key="2">
    <source>
        <dbReference type="Pfam" id="PF01073"/>
    </source>
</evidence>
<dbReference type="InterPro" id="IPR036291">
    <property type="entry name" value="NAD(P)-bd_dom_sf"/>
</dbReference>
<name>A0A151ZA66_TIELA</name>
<dbReference type="GO" id="GO:0004029">
    <property type="term" value="F:aldehyde dehydrogenase (NAD+) activity"/>
    <property type="evidence" value="ECO:0007669"/>
    <property type="project" value="TreeGrafter"/>
</dbReference>
<dbReference type="GO" id="GO:0016616">
    <property type="term" value="F:oxidoreductase activity, acting on the CH-OH group of donors, NAD or NADP as acceptor"/>
    <property type="evidence" value="ECO:0007669"/>
    <property type="project" value="InterPro"/>
</dbReference>
<dbReference type="InterPro" id="IPR002225">
    <property type="entry name" value="3Beta_OHSteriod_DH/Estase"/>
</dbReference>
<dbReference type="InterPro" id="IPR051783">
    <property type="entry name" value="NAD(P)-dependent_oxidoreduct"/>
</dbReference>
<sequence length="341" mass="38451">MEPNNKKIFLTGGSGFLGKYLIEKFLGSGYHVRALSRSKESSNIITEIGAEAVQCNLFDLEELSKAISGCEIVVHCAAKLETNANSVGELFRDNVEGSENLYNQCKKEGSSVRVFIFISSEGVIMNGKDITDADENIAISDLKELGYYNQSKAISEQYILNQSKKSEVSKQMKSIIIRLPLVWGHGDNVLEYLCNLGNTLRWFWIGGGNNQLSICHAENAAHGILLAIEKAENSEIFFLTDGKSVQYRQFFTDRFIAKGVSKWKLHMSIPIWMAWITVFLMAIVWKLFKLRGLPLLTKTGLIYSSKNFTVSDEKARSLLNYQNVIDYKQGMKQIKDENIKK</sequence>
<evidence type="ECO:0000313" key="4">
    <source>
        <dbReference type="Proteomes" id="UP000076078"/>
    </source>
</evidence>
<dbReference type="OrthoDB" id="10262413at2759"/>
<dbReference type="AlphaFoldDB" id="A0A151ZA66"/>
<dbReference type="PANTHER" id="PTHR48079">
    <property type="entry name" value="PROTEIN YEEZ"/>
    <property type="match status" value="1"/>
</dbReference>